<dbReference type="GO" id="GO:0004674">
    <property type="term" value="F:protein serine/threonine kinase activity"/>
    <property type="evidence" value="ECO:0007669"/>
    <property type="project" value="UniProtKB-KW"/>
</dbReference>
<evidence type="ECO:0000256" key="3">
    <source>
        <dbReference type="ARBA" id="ARBA00022741"/>
    </source>
</evidence>
<dbReference type="InterPro" id="IPR011009">
    <property type="entry name" value="Kinase-like_dom_sf"/>
</dbReference>
<dbReference type="PROSITE" id="PS50011">
    <property type="entry name" value="PROTEIN_KINASE_DOM"/>
    <property type="match status" value="1"/>
</dbReference>
<evidence type="ECO:0000256" key="8">
    <source>
        <dbReference type="SAM" id="MobiDB-lite"/>
    </source>
</evidence>
<dbReference type="PROSITE" id="PS00107">
    <property type="entry name" value="PROTEIN_KINASE_ATP"/>
    <property type="match status" value="1"/>
</dbReference>
<dbReference type="Gene3D" id="3.30.200.20">
    <property type="entry name" value="Phosphorylase Kinase, domain 1"/>
    <property type="match status" value="1"/>
</dbReference>
<dbReference type="InterPro" id="IPR017441">
    <property type="entry name" value="Protein_kinase_ATP_BS"/>
</dbReference>
<dbReference type="FunFam" id="1.10.510.10:FF:000026">
    <property type="entry name" value="Calcium/calmodulin-dependent protein kinase type 1"/>
    <property type="match status" value="1"/>
</dbReference>
<dbReference type="AlphaFoldDB" id="A0A8H7SFU3"/>
<dbReference type="SMART" id="SM00220">
    <property type="entry name" value="S_TKc"/>
    <property type="match status" value="1"/>
</dbReference>
<dbReference type="InterPro" id="IPR000719">
    <property type="entry name" value="Prot_kinase_dom"/>
</dbReference>
<reference evidence="10 11" key="1">
    <citation type="submission" date="2020-12" db="EMBL/GenBank/DDBJ databases">
        <title>Metabolic potential, ecology and presence of endohyphal bacteria is reflected in genomic diversity of Mucoromycotina.</title>
        <authorList>
            <person name="Muszewska A."/>
            <person name="Okrasinska A."/>
            <person name="Steczkiewicz K."/>
            <person name="Drgas O."/>
            <person name="Orlowska M."/>
            <person name="Perlinska-Lenart U."/>
            <person name="Aleksandrzak-Piekarczyk T."/>
            <person name="Szatraj K."/>
            <person name="Zielenkiewicz U."/>
            <person name="Pilsyk S."/>
            <person name="Malc E."/>
            <person name="Mieczkowski P."/>
            <person name="Kruszewska J.S."/>
            <person name="Biernat P."/>
            <person name="Pawlowska J."/>
        </authorList>
    </citation>
    <scope>NUCLEOTIDE SEQUENCE [LARGE SCALE GENOMIC DNA]</scope>
    <source>
        <strain evidence="10 11">CBS 142.35</strain>
    </source>
</reference>
<feature type="binding site" evidence="6">
    <location>
        <position position="74"/>
    </location>
    <ligand>
        <name>ATP</name>
        <dbReference type="ChEBI" id="CHEBI:30616"/>
    </ligand>
</feature>
<organism evidence="10 11">
    <name type="scientific">Circinella minor</name>
    <dbReference type="NCBI Taxonomy" id="1195481"/>
    <lineage>
        <taxon>Eukaryota</taxon>
        <taxon>Fungi</taxon>
        <taxon>Fungi incertae sedis</taxon>
        <taxon>Mucoromycota</taxon>
        <taxon>Mucoromycotina</taxon>
        <taxon>Mucoromycetes</taxon>
        <taxon>Mucorales</taxon>
        <taxon>Lichtheimiaceae</taxon>
        <taxon>Circinella</taxon>
    </lineage>
</organism>
<name>A0A8H7SFU3_9FUNG</name>
<feature type="compositionally biased region" description="Acidic residues" evidence="8">
    <location>
        <begin position="340"/>
        <end position="352"/>
    </location>
</feature>
<dbReference type="Proteomes" id="UP000646827">
    <property type="component" value="Unassembled WGS sequence"/>
</dbReference>
<dbReference type="Pfam" id="PF00069">
    <property type="entry name" value="Pkinase"/>
    <property type="match status" value="1"/>
</dbReference>
<feature type="region of interest" description="Disordered" evidence="8">
    <location>
        <begin position="340"/>
        <end position="362"/>
    </location>
</feature>
<evidence type="ECO:0000256" key="6">
    <source>
        <dbReference type="PROSITE-ProRule" id="PRU10141"/>
    </source>
</evidence>
<evidence type="ECO:0000256" key="2">
    <source>
        <dbReference type="ARBA" id="ARBA00022679"/>
    </source>
</evidence>
<dbReference type="CDD" id="cd05117">
    <property type="entry name" value="STKc_CAMK"/>
    <property type="match status" value="1"/>
</dbReference>
<keyword evidence="1 7" id="KW-0723">Serine/threonine-protein kinase</keyword>
<dbReference type="GO" id="GO:0005524">
    <property type="term" value="F:ATP binding"/>
    <property type="evidence" value="ECO:0007669"/>
    <property type="project" value="UniProtKB-UniRule"/>
</dbReference>
<evidence type="ECO:0000313" key="10">
    <source>
        <dbReference type="EMBL" id="KAG2227790.1"/>
    </source>
</evidence>
<dbReference type="PANTHER" id="PTHR24347">
    <property type="entry name" value="SERINE/THREONINE-PROTEIN KINASE"/>
    <property type="match status" value="1"/>
</dbReference>
<dbReference type="EMBL" id="JAEPRB010000004">
    <property type="protein sequence ID" value="KAG2227790.1"/>
    <property type="molecule type" value="Genomic_DNA"/>
</dbReference>
<keyword evidence="3 6" id="KW-0547">Nucleotide-binding</keyword>
<feature type="compositionally biased region" description="Basic and acidic residues" evidence="8">
    <location>
        <begin position="353"/>
        <end position="362"/>
    </location>
</feature>
<dbReference type="Gene3D" id="1.10.510.10">
    <property type="entry name" value="Transferase(Phosphotransferase) domain 1"/>
    <property type="match status" value="1"/>
</dbReference>
<dbReference type="OrthoDB" id="40902at2759"/>
<gene>
    <name evidence="10" type="ORF">INT45_002028</name>
</gene>
<evidence type="ECO:0000259" key="9">
    <source>
        <dbReference type="PROSITE" id="PS50011"/>
    </source>
</evidence>
<dbReference type="InterPro" id="IPR008271">
    <property type="entry name" value="Ser/Thr_kinase_AS"/>
</dbReference>
<keyword evidence="5 6" id="KW-0067">ATP-binding</keyword>
<sequence>MKRTPLMKRLMTLFKKTHEKNVDQAYPEDLEREYTVTKKTLGVGSFAVVKECIRKSDDKPFALKIILKKVIAGKEHMLTSELDILKSVRHPNIVSMHALYESKDAVYIITDLASGGELFQQLLQKGSYTEKDASNLVRQMLEGLAYLHDNDIVHRDIKPENLLFDTANDEDSKLMITDFGLSKILKHHDDILMTACGTPGYVAPEVLLQTGHGKPVDLWSVGVIMFTLLSGYTPFWGEDQASLFESIMSGKYEFDEEYWSEISDSAKNLIDCLLTFDPAKRITAKEAMEHPWITGDQEEAGPRTTNLANIVRRGFDSRNTFKSVVTAMTLLNHWKNLEDLSEDEDDSNESDEESLRKLDVRH</sequence>
<comment type="caution">
    <text evidence="10">The sequence shown here is derived from an EMBL/GenBank/DDBJ whole genome shotgun (WGS) entry which is preliminary data.</text>
</comment>
<protein>
    <recommendedName>
        <fullName evidence="9">Protein kinase domain-containing protein</fullName>
    </recommendedName>
</protein>
<proteinExistence type="inferred from homology"/>
<accession>A0A8H7SFU3</accession>
<evidence type="ECO:0000256" key="5">
    <source>
        <dbReference type="ARBA" id="ARBA00022840"/>
    </source>
</evidence>
<evidence type="ECO:0000256" key="7">
    <source>
        <dbReference type="RuleBase" id="RU000304"/>
    </source>
</evidence>
<keyword evidence="2" id="KW-0808">Transferase</keyword>
<dbReference type="PROSITE" id="PS00108">
    <property type="entry name" value="PROTEIN_KINASE_ST"/>
    <property type="match status" value="1"/>
</dbReference>
<evidence type="ECO:0000256" key="1">
    <source>
        <dbReference type="ARBA" id="ARBA00022527"/>
    </source>
</evidence>
<feature type="domain" description="Protein kinase" evidence="9">
    <location>
        <begin position="35"/>
        <end position="293"/>
    </location>
</feature>
<evidence type="ECO:0000256" key="4">
    <source>
        <dbReference type="ARBA" id="ARBA00022777"/>
    </source>
</evidence>
<keyword evidence="4" id="KW-0418">Kinase</keyword>
<keyword evidence="11" id="KW-1185">Reference proteome</keyword>
<comment type="similarity">
    <text evidence="7">Belongs to the protein kinase superfamily.</text>
</comment>
<dbReference type="SUPFAM" id="SSF56112">
    <property type="entry name" value="Protein kinase-like (PK-like)"/>
    <property type="match status" value="1"/>
</dbReference>
<evidence type="ECO:0000313" key="11">
    <source>
        <dbReference type="Proteomes" id="UP000646827"/>
    </source>
</evidence>